<dbReference type="KEGG" id="aqu:109582702"/>
<dbReference type="RefSeq" id="XP_019853136.1">
    <property type="nucleotide sequence ID" value="XM_019997577.1"/>
</dbReference>
<evidence type="ECO:0000313" key="3">
    <source>
        <dbReference type="Proteomes" id="UP000007879"/>
    </source>
</evidence>
<dbReference type="Gene3D" id="3.40.50.300">
    <property type="entry name" value="P-loop containing nucleotide triphosphate hydrolases"/>
    <property type="match status" value="1"/>
</dbReference>
<sequence length="1458" mass="165481">MAAVEESEETLSAVDEAYRLLKNNFKALLDLTEPDEMCDELYSANILSDEEAREFVFSKSPLKDRKRRLLYTALQKIKGCREHIESFLVTLEKVDSELVQKLCGQIREIMKGTDQYDQIKLQKFKRELSALYNCTLQSDENIDAKYTVIRECVTSFFKSQFESSVSKSQLQELLNRLCYKEMIIPADLYSWSFAMLEEITRTSDASVAINEAIIPPQADKKLFSEAIVHNCLILCCLVVHKDGKKYLDSIIHDFDELSVSKPQDPKLERYVIAKREKDKELYIGFLGEPDLEIWQESGIISEGITKQTDHFPVRFFVEQIQDGYSIIFTGFEFGGLLALSVYASVWKQTCLSISNLSQSTMCVTFGVPLVPLKADKILDECHTEMKENSHIFQLQGDYVSRLLQFDDITNGVKDHDKLSGKIGAVIVGHLLKCQAAVKKNKSADFENPLSELKIVLSDDHLTKPRDVKLLGTYHYIHSAMVSQVSSERAQEILKIPSAAELDKIPKNSNIMDEHSIEKYNDCLKKFYFRTKNPPSAAANAVSLLKPDVSSVTFYRHGDEIALVLQGQNLWFCSKICINGKNHITIDHLEADAINRSVRFNYTPKNEKDLIIERHTETVDILLYSHFASPIKRKVSVKCMGEYHISYRQRQLAICTPGEVITLSFLTALLECTSDGVASKRYKTICRFLEAAARIVPIESICYTIANSPQEIAWKCTEAFFSIDPPPPSIELAAGLEIAYMNLAVGSDPAFLDHLQRHCLQVISQMSSSGKPIPSVLNVHVPVPVPRSFSEVVQSNPVRLHQNPLQPLDRSTLLAMMNKLRETAKKYCVDNSFKTTLRVISGANVRELFATRVDGKGSKLLSPIDVLKMGRKKLDALKAEELENDIFRVLDKSSEEAKKYYNEEMLKIIQNICNDELLICTLLLGGFMEQRIRVPLVDSPLETAHILQTTEAPPAVGVWALFSLGMIDFEKMSSSKKGKAMVVKVEKYIKGIFTKSNQASDQHSEFYAGKLQFLLQCLKSNETVSCNTNYISYSLETQLADLCSRRDIKPATSVKILVNKWDDYFKNNLLCHVLQQFRPLVARWIIWCLNIHRLREELASHTTVGIMGLSNSGKSCLVKKLFRQKTAVGSTSMQRTTVSFLYNLEGIVNGLSVIDFPGIDDGDSGVMPSQLLLRIPQLIVFVLDFKRWETNAALKWIHFFKSSGIPILICLSHADKLYASTCIGDDGTEIVSKDNARRFLQQELEKLREKLDPLPNWEMGFYSFCQDKDSSLNCDQGRQALSDVGILSCNDVGVWIEKELREYLKEEGLAERWKYFLASEKKKDENSKPKQAKTPTVVDDCATGLTRDIDFLNEDKDAHKAKSYSTPFEASEVIKLLRHAKFGFTKSFQHLLSELCIPTDKKEQLKKEANFDNYDCEFPTEKAIDWWITNKEGSWEDFLEVLRNCDEVTAASYIEKRLV</sequence>
<organism evidence="2 3">
    <name type="scientific">Amphimedon queenslandica</name>
    <name type="common">Sponge</name>
    <dbReference type="NCBI Taxonomy" id="400682"/>
    <lineage>
        <taxon>Eukaryota</taxon>
        <taxon>Metazoa</taxon>
        <taxon>Porifera</taxon>
        <taxon>Demospongiae</taxon>
        <taxon>Heteroscleromorpha</taxon>
        <taxon>Haplosclerida</taxon>
        <taxon>Niphatidae</taxon>
        <taxon>Amphimedon</taxon>
    </lineage>
</organism>
<keyword evidence="3" id="KW-1185">Reference proteome</keyword>
<evidence type="ECO:0000313" key="2">
    <source>
        <dbReference type="EnsemblMetazoa" id="XP_019853136.1"/>
    </source>
</evidence>
<protein>
    <recommendedName>
        <fullName evidence="1">G domain-containing protein</fullName>
    </recommendedName>
</protein>
<dbReference type="InterPro" id="IPR006073">
    <property type="entry name" value="GTP-bd"/>
</dbReference>
<accession>A0AAN0J8S8</accession>
<dbReference type="GeneID" id="109582702"/>
<proteinExistence type="predicted"/>
<dbReference type="InterPro" id="IPR027417">
    <property type="entry name" value="P-loop_NTPase"/>
</dbReference>
<name>A0AAN0J8S8_AMPQE</name>
<dbReference type="Proteomes" id="UP000007879">
    <property type="component" value="Unassembled WGS sequence"/>
</dbReference>
<reference evidence="3" key="1">
    <citation type="journal article" date="2010" name="Nature">
        <title>The Amphimedon queenslandica genome and the evolution of animal complexity.</title>
        <authorList>
            <person name="Srivastava M."/>
            <person name="Simakov O."/>
            <person name="Chapman J."/>
            <person name="Fahey B."/>
            <person name="Gauthier M.E."/>
            <person name="Mitros T."/>
            <person name="Richards G.S."/>
            <person name="Conaco C."/>
            <person name="Dacre M."/>
            <person name="Hellsten U."/>
            <person name="Larroux C."/>
            <person name="Putnam N.H."/>
            <person name="Stanke M."/>
            <person name="Adamska M."/>
            <person name="Darling A."/>
            <person name="Degnan S.M."/>
            <person name="Oakley T.H."/>
            <person name="Plachetzki D.C."/>
            <person name="Zhai Y."/>
            <person name="Adamski M."/>
            <person name="Calcino A."/>
            <person name="Cummins S.F."/>
            <person name="Goodstein D.M."/>
            <person name="Harris C."/>
            <person name="Jackson D.J."/>
            <person name="Leys S.P."/>
            <person name="Shu S."/>
            <person name="Woodcroft B.J."/>
            <person name="Vervoort M."/>
            <person name="Kosik K.S."/>
            <person name="Manning G."/>
            <person name="Degnan B.M."/>
            <person name="Rokhsar D.S."/>
        </authorList>
    </citation>
    <scope>NUCLEOTIDE SEQUENCE [LARGE SCALE GENOMIC DNA]</scope>
</reference>
<dbReference type="CDD" id="cd00882">
    <property type="entry name" value="Ras_like_GTPase"/>
    <property type="match status" value="1"/>
</dbReference>
<feature type="domain" description="G" evidence="1">
    <location>
        <begin position="1102"/>
        <end position="1210"/>
    </location>
</feature>
<dbReference type="GO" id="GO:0005525">
    <property type="term" value="F:GTP binding"/>
    <property type="evidence" value="ECO:0007669"/>
    <property type="project" value="InterPro"/>
</dbReference>
<dbReference type="CDD" id="cd01671">
    <property type="entry name" value="CARD"/>
    <property type="match status" value="1"/>
</dbReference>
<reference evidence="2" key="2">
    <citation type="submission" date="2024-06" db="UniProtKB">
        <authorList>
            <consortium name="EnsemblMetazoa"/>
        </authorList>
    </citation>
    <scope>IDENTIFICATION</scope>
</reference>
<evidence type="ECO:0000259" key="1">
    <source>
        <dbReference type="Pfam" id="PF01926"/>
    </source>
</evidence>
<dbReference type="EnsemblMetazoa" id="XM_019997577.1">
    <property type="protein sequence ID" value="XP_019853136.1"/>
    <property type="gene ID" value="LOC109582702"/>
</dbReference>
<dbReference type="Pfam" id="PF01926">
    <property type="entry name" value="MMR_HSR1"/>
    <property type="match status" value="1"/>
</dbReference>
<dbReference type="SUPFAM" id="SSF52540">
    <property type="entry name" value="P-loop containing nucleoside triphosphate hydrolases"/>
    <property type="match status" value="1"/>
</dbReference>